<accession>A0A0U5L6Z4</accession>
<keyword evidence="2" id="KW-0808">Transferase</keyword>
<proteinExistence type="predicted"/>
<dbReference type="OrthoDB" id="510731at2"/>
<dbReference type="PROSITE" id="PS51186">
    <property type="entry name" value="GNAT"/>
    <property type="match status" value="1"/>
</dbReference>
<dbReference type="PANTHER" id="PTHR47237:SF2">
    <property type="entry name" value="BLL4206 PROTEIN"/>
    <property type="match status" value="1"/>
</dbReference>
<organism evidence="2 3">
    <name type="scientific">Duffyella gerundensis</name>
    <dbReference type="NCBI Taxonomy" id="1619313"/>
    <lineage>
        <taxon>Bacteria</taxon>
        <taxon>Pseudomonadati</taxon>
        <taxon>Pseudomonadota</taxon>
        <taxon>Gammaproteobacteria</taxon>
        <taxon>Enterobacterales</taxon>
        <taxon>Erwiniaceae</taxon>
        <taxon>Duffyella</taxon>
    </lineage>
</organism>
<evidence type="ECO:0000313" key="2">
    <source>
        <dbReference type="EMBL" id="CUU24534.1"/>
    </source>
</evidence>
<dbReference type="PATRIC" id="fig|1619313.3.peg.2393"/>
<dbReference type="GO" id="GO:0016747">
    <property type="term" value="F:acyltransferase activity, transferring groups other than amino-acyl groups"/>
    <property type="evidence" value="ECO:0007669"/>
    <property type="project" value="InterPro"/>
</dbReference>
<keyword evidence="3" id="KW-1185">Reference proteome</keyword>
<dbReference type="AlphaFoldDB" id="A0A0U5L6Z4"/>
<name>A0A0U5L6Z4_9GAMM</name>
<dbReference type="RefSeq" id="WP_067431863.1">
    <property type="nucleotide sequence ID" value="NZ_LN907827.1"/>
</dbReference>
<dbReference type="Pfam" id="PF18014">
    <property type="entry name" value="Acetyltransf_18"/>
    <property type="match status" value="1"/>
</dbReference>
<protein>
    <submittedName>
        <fullName evidence="2">Histone acetyltransferase</fullName>
    </submittedName>
</protein>
<reference evidence="3" key="1">
    <citation type="submission" date="2015-11" db="EMBL/GenBank/DDBJ databases">
        <authorList>
            <person name="Blom J."/>
        </authorList>
    </citation>
    <scope>NUCLEOTIDE SEQUENCE [LARGE SCALE GENOMIC DNA]</scope>
</reference>
<sequence>MTIILRNMTEADLPQVKALTQQLQWPHRLSDLQQMLQLGEGTVIVDGTRVLGSAMGWRWGDRIASLGVVIVAEALRGQGYGRQLMRNMLARFSDCQVRLHATEMGHGLYEKLGFVVTGQVMQHQTRQLGDVAAPLLPAGWQLRAGENGDLAALTALDYQASGMVRTRLLTRLLTDASLRVLLDEQQQMRGFAVTRRFGHGHTVGPLLATNEASAKRLVSDALCRLAGEFVRLDTPVSRFSPWLTECGLTKVDSPVAMIHGTPWQPQGAQTFGLMSQAMA</sequence>
<dbReference type="Proteomes" id="UP000059419">
    <property type="component" value="Chromosome 1"/>
</dbReference>
<gene>
    <name evidence="2" type="ORF">EM595_2301</name>
</gene>
<dbReference type="InterPro" id="IPR000182">
    <property type="entry name" value="GNAT_dom"/>
</dbReference>
<dbReference type="Gene3D" id="3.40.630.30">
    <property type="match status" value="1"/>
</dbReference>
<dbReference type="SUPFAM" id="SSF55729">
    <property type="entry name" value="Acyl-CoA N-acyltransferases (Nat)"/>
    <property type="match status" value="1"/>
</dbReference>
<evidence type="ECO:0000259" key="1">
    <source>
        <dbReference type="PROSITE" id="PS51186"/>
    </source>
</evidence>
<dbReference type="Gene3D" id="3.40.630.90">
    <property type="match status" value="1"/>
</dbReference>
<dbReference type="InterPro" id="IPR016181">
    <property type="entry name" value="Acyl_CoA_acyltransferase"/>
</dbReference>
<dbReference type="EMBL" id="LN907827">
    <property type="protein sequence ID" value="CUU24534.1"/>
    <property type="molecule type" value="Genomic_DNA"/>
</dbReference>
<dbReference type="KEGG" id="ege:EM595_2301"/>
<dbReference type="PANTHER" id="PTHR47237">
    <property type="entry name" value="SLL0310 PROTEIN"/>
    <property type="match status" value="1"/>
</dbReference>
<dbReference type="Pfam" id="PF13508">
    <property type="entry name" value="Acetyltransf_7"/>
    <property type="match status" value="1"/>
</dbReference>
<dbReference type="InterPro" id="IPR041496">
    <property type="entry name" value="YitH/HolE_GNAT"/>
</dbReference>
<evidence type="ECO:0000313" key="3">
    <source>
        <dbReference type="Proteomes" id="UP000059419"/>
    </source>
</evidence>
<dbReference type="InterPro" id="IPR052729">
    <property type="entry name" value="Acyl/Acetyltrans_Enzymes"/>
</dbReference>
<dbReference type="STRING" id="1619313.EM595_2301"/>
<dbReference type="CDD" id="cd04301">
    <property type="entry name" value="NAT_SF"/>
    <property type="match status" value="1"/>
</dbReference>
<feature type="domain" description="N-acetyltransferase" evidence="1">
    <location>
        <begin position="3"/>
        <end position="137"/>
    </location>
</feature>